<protein>
    <submittedName>
        <fullName evidence="1">Uncharacterized protein</fullName>
    </submittedName>
</protein>
<dbReference type="EMBL" id="CAWUPB010000994">
    <property type="protein sequence ID" value="CAK7335717.1"/>
    <property type="molecule type" value="Genomic_DNA"/>
</dbReference>
<name>A0AAV1RJF4_9ROSI</name>
<reference evidence="1 2" key="1">
    <citation type="submission" date="2024-01" db="EMBL/GenBank/DDBJ databases">
        <authorList>
            <person name="Waweru B."/>
        </authorList>
    </citation>
    <scope>NUCLEOTIDE SEQUENCE [LARGE SCALE GENOMIC DNA]</scope>
</reference>
<gene>
    <name evidence="1" type="ORF">DCAF_LOCUS10718</name>
</gene>
<dbReference type="Proteomes" id="UP001314170">
    <property type="component" value="Unassembled WGS sequence"/>
</dbReference>
<accession>A0AAV1RJF4</accession>
<evidence type="ECO:0000313" key="1">
    <source>
        <dbReference type="EMBL" id="CAK7335717.1"/>
    </source>
</evidence>
<sequence length="100" mass="11388">MFVGKAKTVKFSLLRQLMSLSPAMMTVEFDEQLRKVKKRLLYSGTKGDPDRSNESMNFFARQFCGSVMDTVWLRESNLYVVPQAWIIAGGLIAGCFLKEE</sequence>
<keyword evidence="2" id="KW-1185">Reference proteome</keyword>
<evidence type="ECO:0000313" key="2">
    <source>
        <dbReference type="Proteomes" id="UP001314170"/>
    </source>
</evidence>
<comment type="caution">
    <text evidence="1">The sequence shown here is derived from an EMBL/GenBank/DDBJ whole genome shotgun (WGS) entry which is preliminary data.</text>
</comment>
<proteinExistence type="predicted"/>
<organism evidence="1 2">
    <name type="scientific">Dovyalis caffra</name>
    <dbReference type="NCBI Taxonomy" id="77055"/>
    <lineage>
        <taxon>Eukaryota</taxon>
        <taxon>Viridiplantae</taxon>
        <taxon>Streptophyta</taxon>
        <taxon>Embryophyta</taxon>
        <taxon>Tracheophyta</taxon>
        <taxon>Spermatophyta</taxon>
        <taxon>Magnoliopsida</taxon>
        <taxon>eudicotyledons</taxon>
        <taxon>Gunneridae</taxon>
        <taxon>Pentapetalae</taxon>
        <taxon>rosids</taxon>
        <taxon>fabids</taxon>
        <taxon>Malpighiales</taxon>
        <taxon>Salicaceae</taxon>
        <taxon>Flacourtieae</taxon>
        <taxon>Dovyalis</taxon>
    </lineage>
</organism>
<dbReference type="AlphaFoldDB" id="A0AAV1RJF4"/>